<dbReference type="Proteomes" id="UP000064137">
    <property type="component" value="Chromosome"/>
</dbReference>
<dbReference type="SUPFAM" id="SSF51735">
    <property type="entry name" value="NAD(P)-binding Rossmann-fold domains"/>
    <property type="match status" value="1"/>
</dbReference>
<evidence type="ECO:0000256" key="12">
    <source>
        <dbReference type="ARBA" id="ARBA00023268"/>
    </source>
</evidence>
<keyword evidence="10" id="KW-0413">Isomerase</keyword>
<dbReference type="GO" id="GO:0003857">
    <property type="term" value="F:(3S)-3-hydroxyacyl-CoA dehydrogenase (NAD+) activity"/>
    <property type="evidence" value="ECO:0007669"/>
    <property type="project" value="UniProtKB-EC"/>
</dbReference>
<evidence type="ECO:0000256" key="4">
    <source>
        <dbReference type="ARBA" id="ARBA00022832"/>
    </source>
</evidence>
<dbReference type="UniPathway" id="UPA00659"/>
<feature type="domain" description="3-hydroxyacyl-CoA dehydrogenase NAD binding" evidence="16">
    <location>
        <begin position="292"/>
        <end position="470"/>
    </location>
</feature>
<dbReference type="SUPFAM" id="SSF52096">
    <property type="entry name" value="ClpP/crotonase"/>
    <property type="match status" value="1"/>
</dbReference>
<organism evidence="17 18">
    <name type="scientific">Pseudomonas oryzihabitans</name>
    <dbReference type="NCBI Taxonomy" id="47885"/>
    <lineage>
        <taxon>Bacteria</taxon>
        <taxon>Pseudomonadati</taxon>
        <taxon>Pseudomonadota</taxon>
        <taxon>Gammaproteobacteria</taxon>
        <taxon>Pseudomonadales</taxon>
        <taxon>Pseudomonadaceae</taxon>
        <taxon>Pseudomonas</taxon>
    </lineage>
</organism>
<keyword evidence="4" id="KW-0276">Fatty acid metabolism</keyword>
<dbReference type="FunFam" id="3.40.50.720:FF:000009">
    <property type="entry name" value="Fatty oxidation complex, alpha subunit"/>
    <property type="match status" value="1"/>
</dbReference>
<dbReference type="KEGG" id="por:APT59_12290"/>
<dbReference type="Gene3D" id="1.10.1040.50">
    <property type="match status" value="1"/>
</dbReference>
<evidence type="ECO:0000256" key="11">
    <source>
        <dbReference type="ARBA" id="ARBA00023239"/>
    </source>
</evidence>
<dbReference type="CDD" id="cd06558">
    <property type="entry name" value="crotonase-like"/>
    <property type="match status" value="1"/>
</dbReference>
<dbReference type="InterPro" id="IPR008927">
    <property type="entry name" value="6-PGluconate_DH-like_C_sf"/>
</dbReference>
<comment type="subcellular location">
    <subcellularLocation>
        <location evidence="1">Peroxisome</location>
    </subcellularLocation>
</comment>
<keyword evidence="9" id="KW-0576">Peroxisome</keyword>
<evidence type="ECO:0000313" key="18">
    <source>
        <dbReference type="Proteomes" id="UP000064137"/>
    </source>
</evidence>
<evidence type="ECO:0000256" key="5">
    <source>
        <dbReference type="ARBA" id="ARBA00022963"/>
    </source>
</evidence>
<dbReference type="GO" id="GO:0016853">
    <property type="term" value="F:isomerase activity"/>
    <property type="evidence" value="ECO:0007669"/>
    <property type="project" value="UniProtKB-KW"/>
</dbReference>
<evidence type="ECO:0000313" key="17">
    <source>
        <dbReference type="EMBL" id="ALZ84929.1"/>
    </source>
</evidence>
<dbReference type="PANTHER" id="PTHR23309">
    <property type="entry name" value="3-HYDROXYACYL-COA DEHYROGENASE"/>
    <property type="match status" value="1"/>
</dbReference>
<dbReference type="EMBL" id="CP013987">
    <property type="protein sequence ID" value="ALZ84929.1"/>
    <property type="molecule type" value="Genomic_DNA"/>
</dbReference>
<dbReference type="OrthoDB" id="5389341at2"/>
<dbReference type="GO" id="GO:0006635">
    <property type="term" value="P:fatty acid beta-oxidation"/>
    <property type="evidence" value="ECO:0007669"/>
    <property type="project" value="UniProtKB-UniPathway"/>
</dbReference>
<sequence length="693" mass="73939">MTTVTLQRIDALGVITLDHPPVNALSREVRAGLLARLQEGLADDGIQTLVITCAGRTFVAGADIREFDLPLQEPHLPEVLAALEASPKPVLAALHGTVLGGGLELALACHYRVAATGTTFALPEVSLGLIPGAGGTQRLPRLVGAPLALDMIVGGTRLDASAALGAGLIDGLGEGAPLALAQGFLREHPPLSPRPTAAQTVSPFDPDAFEVQAHTLLRKLPGQEAPVLALDALCGAWQLPLSAALQRERELFVARRESAQARALRHVFFAERALAGRNRALAKAAPPVALRQVAVIGAGLMGSGIALCLANAGLATVLIDTQPQALERGRATIDSYFSGALAKGRLTADQANARAALIRCEATLDAVADADLIIEAVFEDLAVKQEVFRQLDRLAKPGAILATNTSYLDIDAIAGVTGRPEAVIGMHFFSPAQVMTLLEVVRTRAVAPAVLASTLQLGERLGKTTVAVGNCHGFVGNRLLAVREREATLLVEEGAAPEQVDQVLREFGFPMGPFELRDLAGIDIAWRNRQGRGESLSPAERACDLIEQLHALGRLGQKSGAGYYRYEPGQRRGQADPLVAELLAAHRERRGVTPRSYSDTEILERCLFVMINEAAWLLEEGIVEQAVDIDLVWLHGYGFPRYRGGLLYHADECGLERIVTTLEGWSAALAERGTRISPRLRQLAAEGRTFLDL</sequence>
<comment type="similarity">
    <text evidence="14">Belongs to the enoyl-CoA hydratase/isomerase family.</text>
</comment>
<dbReference type="InterPro" id="IPR036291">
    <property type="entry name" value="NAD(P)-bd_dom_sf"/>
</dbReference>
<dbReference type="SUPFAM" id="SSF48179">
    <property type="entry name" value="6-phosphogluconate dehydrogenase C-terminal domain-like"/>
    <property type="match status" value="2"/>
</dbReference>
<dbReference type="RefSeq" id="WP_059315103.1">
    <property type="nucleotide sequence ID" value="NZ_CP013987.1"/>
</dbReference>
<evidence type="ECO:0000256" key="3">
    <source>
        <dbReference type="ARBA" id="ARBA00008750"/>
    </source>
</evidence>
<keyword evidence="12" id="KW-0511">Multifunctional enzyme</keyword>
<keyword evidence="6" id="KW-0560">Oxidoreductase</keyword>
<evidence type="ECO:0000259" key="16">
    <source>
        <dbReference type="Pfam" id="PF02737"/>
    </source>
</evidence>
<evidence type="ECO:0000256" key="13">
    <source>
        <dbReference type="ARBA" id="ARBA00049556"/>
    </source>
</evidence>
<dbReference type="Pfam" id="PF02737">
    <property type="entry name" value="3HCDH_N"/>
    <property type="match status" value="1"/>
</dbReference>
<keyword evidence="11" id="KW-0456">Lyase</keyword>
<dbReference type="PROSITE" id="PS00166">
    <property type="entry name" value="ENOYL_COA_HYDRATASE"/>
    <property type="match status" value="1"/>
</dbReference>
<dbReference type="GO" id="GO:0004300">
    <property type="term" value="F:enoyl-CoA hydratase activity"/>
    <property type="evidence" value="ECO:0007669"/>
    <property type="project" value="UniProtKB-ARBA"/>
</dbReference>
<evidence type="ECO:0000256" key="2">
    <source>
        <dbReference type="ARBA" id="ARBA00005005"/>
    </source>
</evidence>
<proteinExistence type="inferred from homology"/>
<accession>A0A0U4P1X7</accession>
<evidence type="ECO:0000256" key="14">
    <source>
        <dbReference type="RuleBase" id="RU003707"/>
    </source>
</evidence>
<dbReference type="InterPro" id="IPR029045">
    <property type="entry name" value="ClpP/crotonase-like_dom_sf"/>
</dbReference>
<dbReference type="AlphaFoldDB" id="A0A0U4P1X7"/>
<evidence type="ECO:0000256" key="9">
    <source>
        <dbReference type="ARBA" id="ARBA00023140"/>
    </source>
</evidence>
<dbReference type="Gene3D" id="3.40.50.720">
    <property type="entry name" value="NAD(P)-binding Rossmann-like Domain"/>
    <property type="match status" value="1"/>
</dbReference>
<name>A0A0U4P1X7_9PSED</name>
<keyword evidence="8" id="KW-0443">Lipid metabolism</keyword>
<comment type="similarity">
    <text evidence="3">In the N-terminal section; belongs to the enoyl-CoA hydratase/isomerase family.</text>
</comment>
<dbReference type="InterPro" id="IPR018376">
    <property type="entry name" value="Enoyl-CoA_hyd/isom_CS"/>
</dbReference>
<evidence type="ECO:0000259" key="15">
    <source>
        <dbReference type="Pfam" id="PF00725"/>
    </source>
</evidence>
<dbReference type="Pfam" id="PF00378">
    <property type="entry name" value="ECH_1"/>
    <property type="match status" value="1"/>
</dbReference>
<dbReference type="InterPro" id="IPR006176">
    <property type="entry name" value="3-OHacyl-CoA_DH_NAD-bd"/>
</dbReference>
<evidence type="ECO:0000256" key="8">
    <source>
        <dbReference type="ARBA" id="ARBA00023098"/>
    </source>
</evidence>
<dbReference type="InterPro" id="IPR001753">
    <property type="entry name" value="Enoyl-CoA_hydra/iso"/>
</dbReference>
<dbReference type="Pfam" id="PF00725">
    <property type="entry name" value="3HCDH"/>
    <property type="match status" value="2"/>
</dbReference>
<reference evidence="17 18" key="1">
    <citation type="submission" date="2016-01" db="EMBL/GenBank/DDBJ databases">
        <title>Annotation of Pseudomonas oryzihabitans USDA-ARS-USMARC-56511.</title>
        <authorList>
            <person name="Harhay G.P."/>
            <person name="Harhay D.M."/>
            <person name="Smith T.P.L."/>
            <person name="Bono J.L."/>
            <person name="Heaton M.P."/>
            <person name="Clawson M.L."/>
            <person name="Chitko-Mckown C.G."/>
            <person name="Capik S.F."/>
            <person name="DeDonder K.D."/>
            <person name="Apley M.D."/>
            <person name="Lubbers B.V."/>
            <person name="White B.J."/>
            <person name="Larson R.L."/>
        </authorList>
    </citation>
    <scope>NUCLEOTIDE SEQUENCE [LARGE SCALE GENOMIC DNA]</scope>
    <source>
        <strain evidence="17 18">USDA-ARS-USMARC-56511</strain>
    </source>
</reference>
<feature type="domain" description="3-hydroxyacyl-CoA dehydrogenase C-terminal" evidence="15">
    <location>
        <begin position="602"/>
        <end position="688"/>
    </location>
</feature>
<comment type="catalytic activity">
    <reaction evidence="13">
        <text>a (3S)-3-hydroxyacyl-CoA + NAD(+) = a 3-oxoacyl-CoA + NADH + H(+)</text>
        <dbReference type="Rhea" id="RHEA:22432"/>
        <dbReference type="ChEBI" id="CHEBI:15378"/>
        <dbReference type="ChEBI" id="CHEBI:57318"/>
        <dbReference type="ChEBI" id="CHEBI:57540"/>
        <dbReference type="ChEBI" id="CHEBI:57945"/>
        <dbReference type="ChEBI" id="CHEBI:90726"/>
        <dbReference type="EC" id="1.1.1.35"/>
    </reaction>
</comment>
<protein>
    <submittedName>
        <fullName evidence="17">3-hydroxybutyryl-CoA epimerase</fullName>
    </submittedName>
</protein>
<dbReference type="PANTHER" id="PTHR23309:SF51">
    <property type="entry name" value="3-HYDROXYACYL-COA DEHYDROGENASE-RELATED"/>
    <property type="match status" value="1"/>
</dbReference>
<keyword evidence="5" id="KW-0442">Lipid degradation</keyword>
<dbReference type="FunFam" id="1.10.1040.50:FF:000006">
    <property type="entry name" value="Peroxisomal bifunctional enzyme"/>
    <property type="match status" value="1"/>
</dbReference>
<comment type="pathway">
    <text evidence="2">Lipid metabolism; fatty acid beta-oxidation.</text>
</comment>
<dbReference type="GO" id="GO:0070403">
    <property type="term" value="F:NAD+ binding"/>
    <property type="evidence" value="ECO:0007669"/>
    <property type="project" value="InterPro"/>
</dbReference>
<evidence type="ECO:0000256" key="10">
    <source>
        <dbReference type="ARBA" id="ARBA00023235"/>
    </source>
</evidence>
<gene>
    <name evidence="17" type="ORF">APT59_12290</name>
</gene>
<dbReference type="Gene3D" id="3.90.226.10">
    <property type="entry name" value="2-enoyl-CoA Hydratase, Chain A, domain 1"/>
    <property type="match status" value="1"/>
</dbReference>
<feature type="domain" description="3-hydroxyacyl-CoA dehydrogenase C-terminal" evidence="15">
    <location>
        <begin position="473"/>
        <end position="566"/>
    </location>
</feature>
<evidence type="ECO:0000256" key="1">
    <source>
        <dbReference type="ARBA" id="ARBA00004275"/>
    </source>
</evidence>
<evidence type="ECO:0000256" key="6">
    <source>
        <dbReference type="ARBA" id="ARBA00023002"/>
    </source>
</evidence>
<keyword evidence="7" id="KW-0520">NAD</keyword>
<dbReference type="InterPro" id="IPR006108">
    <property type="entry name" value="3HC_DH_C"/>
</dbReference>
<evidence type="ECO:0000256" key="7">
    <source>
        <dbReference type="ARBA" id="ARBA00023027"/>
    </source>
</evidence>